<dbReference type="NCBIfam" id="TIGR02646">
    <property type="entry name" value="retron system putative HNH endonuclease"/>
    <property type="match status" value="1"/>
</dbReference>
<dbReference type="Proteomes" id="UP000260782">
    <property type="component" value="Unassembled WGS sequence"/>
</dbReference>
<protein>
    <submittedName>
        <fullName evidence="1">TIGR02646 family protein</fullName>
    </submittedName>
</protein>
<organism evidence="1 2">
    <name type="scientific">Faecalibacterium prausnitzii</name>
    <dbReference type="NCBI Taxonomy" id="853"/>
    <lineage>
        <taxon>Bacteria</taxon>
        <taxon>Bacillati</taxon>
        <taxon>Bacillota</taxon>
        <taxon>Clostridia</taxon>
        <taxon>Eubacteriales</taxon>
        <taxon>Oscillospiraceae</taxon>
        <taxon>Faecalibacterium</taxon>
    </lineage>
</organism>
<name>A0A3E2TSL5_9FIRM</name>
<dbReference type="RefSeq" id="WP_117530175.1">
    <property type="nucleotide sequence ID" value="NZ_CABMES010000004.1"/>
</dbReference>
<dbReference type="Gene3D" id="1.10.30.50">
    <property type="match status" value="1"/>
</dbReference>
<dbReference type="EMBL" id="QVES01000023">
    <property type="protein sequence ID" value="RGB82094.1"/>
    <property type="molecule type" value="Genomic_DNA"/>
</dbReference>
<dbReference type="InterPro" id="IPR013467">
    <property type="entry name" value="HNH78-like"/>
</dbReference>
<dbReference type="AlphaFoldDB" id="A0A3E2TSL5"/>
<proteinExistence type="predicted"/>
<evidence type="ECO:0000313" key="2">
    <source>
        <dbReference type="Proteomes" id="UP000260782"/>
    </source>
</evidence>
<gene>
    <name evidence="1" type="ORF">DWZ25_13905</name>
</gene>
<comment type="caution">
    <text evidence="1">The sequence shown here is derived from an EMBL/GenBank/DDBJ whole genome shotgun (WGS) entry which is preliminary data.</text>
</comment>
<evidence type="ECO:0000313" key="1">
    <source>
        <dbReference type="EMBL" id="RGB82094.1"/>
    </source>
</evidence>
<accession>A0A3E2TSL5</accession>
<sequence>MIHIVKKHEPKELKEYRESESCTGVRPTYDSMSSDLHEYVLSKLVEEQGGLCAYCMCRIPETDKKTGSTLKCTIEHIEPQSLTRGTENWKKELEYSNFLAVCSGNENRGALCCDKSRGNKKLFLTPLNPECNHLIQYSYSGKILAAETIPAKEDRDEINRELNDILNLNDGKDLKTKRKNALDGMLSVLQKQHKDQDIEECRRKLRELEAPRGQKVEYVGILIFWLKKHIQRLESRG</sequence>
<reference evidence="1 2" key="1">
    <citation type="submission" date="2018-08" db="EMBL/GenBank/DDBJ databases">
        <title>A genome reference for cultivated species of the human gut microbiota.</title>
        <authorList>
            <person name="Zou Y."/>
            <person name="Xue W."/>
            <person name="Luo G."/>
        </authorList>
    </citation>
    <scope>NUCLEOTIDE SEQUENCE [LARGE SCALE GENOMIC DNA]</scope>
    <source>
        <strain evidence="1 2">AF31-14AC</strain>
    </source>
</reference>